<dbReference type="Proteomes" id="UP000693946">
    <property type="component" value="Linkage Group LG12"/>
</dbReference>
<keyword evidence="3" id="KW-1185">Reference proteome</keyword>
<accession>A0AAV6SJL2</accession>
<feature type="compositionally biased region" description="Basic and acidic residues" evidence="1">
    <location>
        <begin position="190"/>
        <end position="200"/>
    </location>
</feature>
<feature type="compositionally biased region" description="Basic and acidic residues" evidence="1">
    <location>
        <begin position="52"/>
        <end position="100"/>
    </location>
</feature>
<name>A0AAV6SJL2_SOLSE</name>
<evidence type="ECO:0000313" key="2">
    <source>
        <dbReference type="EMBL" id="KAG7517237.1"/>
    </source>
</evidence>
<protein>
    <submittedName>
        <fullName evidence="2">Uncharacterized protein</fullName>
    </submittedName>
</protein>
<evidence type="ECO:0000256" key="1">
    <source>
        <dbReference type="SAM" id="MobiDB-lite"/>
    </source>
</evidence>
<organism evidence="2 3">
    <name type="scientific">Solea senegalensis</name>
    <name type="common">Senegalese sole</name>
    <dbReference type="NCBI Taxonomy" id="28829"/>
    <lineage>
        <taxon>Eukaryota</taxon>
        <taxon>Metazoa</taxon>
        <taxon>Chordata</taxon>
        <taxon>Craniata</taxon>
        <taxon>Vertebrata</taxon>
        <taxon>Euteleostomi</taxon>
        <taxon>Actinopterygii</taxon>
        <taxon>Neopterygii</taxon>
        <taxon>Teleostei</taxon>
        <taxon>Neoteleostei</taxon>
        <taxon>Acanthomorphata</taxon>
        <taxon>Carangaria</taxon>
        <taxon>Pleuronectiformes</taxon>
        <taxon>Pleuronectoidei</taxon>
        <taxon>Soleidae</taxon>
        <taxon>Solea</taxon>
    </lineage>
</organism>
<comment type="caution">
    <text evidence="2">The sequence shown here is derived from an EMBL/GenBank/DDBJ whole genome shotgun (WGS) entry which is preliminary data.</text>
</comment>
<dbReference type="EMBL" id="JAGKHQ010000004">
    <property type="protein sequence ID" value="KAG7517237.1"/>
    <property type="molecule type" value="Genomic_DNA"/>
</dbReference>
<sequence>MLEKLDPKFKPLVRQELKKLGERIRNMHAHQNKTYWDMTQEKWGAGGSETKTAAREKHIECVQKTSEEKTEESKTKGEESSEKPEAKDDAATEEIPDVKAKHSKQLESGAASEEALDNENLERTVDAGRGEGAPDNRAQDTDSDPAASTGTDGDSVASRRSACDTGTEKVKCQSSAALDLSRTSQGNRATCDKKGNGDTQ</sequence>
<gene>
    <name evidence="2" type="ORF">JOB18_002087</name>
</gene>
<feature type="compositionally biased region" description="Basic and acidic residues" evidence="1">
    <location>
        <begin position="120"/>
        <end position="140"/>
    </location>
</feature>
<reference evidence="2 3" key="1">
    <citation type="journal article" date="2021" name="Sci. Rep.">
        <title>Chromosome anchoring in Senegalese sole (Solea senegalensis) reveals sex-associated markers and genome rearrangements in flatfish.</title>
        <authorList>
            <person name="Guerrero-Cozar I."/>
            <person name="Gomez-Garrido J."/>
            <person name="Berbel C."/>
            <person name="Martinez-Blanch J.F."/>
            <person name="Alioto T."/>
            <person name="Claros M.G."/>
            <person name="Gagnaire P.A."/>
            <person name="Manchado M."/>
        </authorList>
    </citation>
    <scope>NUCLEOTIDE SEQUENCE [LARGE SCALE GENOMIC DNA]</scope>
    <source>
        <strain evidence="2">Sse05_10M</strain>
    </source>
</reference>
<evidence type="ECO:0000313" key="3">
    <source>
        <dbReference type="Proteomes" id="UP000693946"/>
    </source>
</evidence>
<proteinExistence type="predicted"/>
<feature type="compositionally biased region" description="Polar residues" evidence="1">
    <location>
        <begin position="172"/>
        <end position="188"/>
    </location>
</feature>
<dbReference type="AlphaFoldDB" id="A0AAV6SJL2"/>
<feature type="region of interest" description="Disordered" evidence="1">
    <location>
        <begin position="46"/>
        <end position="200"/>
    </location>
</feature>